<dbReference type="InterPro" id="IPR050266">
    <property type="entry name" value="AB_hydrolase_sf"/>
</dbReference>
<dbReference type="SUPFAM" id="SSF53474">
    <property type="entry name" value="alpha/beta-Hydrolases"/>
    <property type="match status" value="1"/>
</dbReference>
<dbReference type="PANTHER" id="PTHR43798:SF31">
    <property type="entry name" value="AB HYDROLASE SUPERFAMILY PROTEIN YCLE"/>
    <property type="match status" value="1"/>
</dbReference>
<feature type="domain" description="AB hydrolase-1" evidence="2">
    <location>
        <begin position="13"/>
        <end position="195"/>
    </location>
</feature>
<dbReference type="Pfam" id="PF00561">
    <property type="entry name" value="Abhydrolase_1"/>
    <property type="match status" value="1"/>
</dbReference>
<organism evidence="3 4">
    <name type="scientific">Ambispora leptoticha</name>
    <dbReference type="NCBI Taxonomy" id="144679"/>
    <lineage>
        <taxon>Eukaryota</taxon>
        <taxon>Fungi</taxon>
        <taxon>Fungi incertae sedis</taxon>
        <taxon>Mucoromycota</taxon>
        <taxon>Glomeromycotina</taxon>
        <taxon>Glomeromycetes</taxon>
        <taxon>Archaeosporales</taxon>
        <taxon>Ambisporaceae</taxon>
        <taxon>Ambispora</taxon>
    </lineage>
</organism>
<sequence>DKPRDVNFYNNASFVADDLNAVIMAATNQYPNKKVTIVGWSYGAEIMLLYVRKYGQSKLNGFISVCYALETNYFSATIIGDILGSVNLTYEDQIDVRDNLIKNFTGEGLPPLEETTRLVFLGGSVFTPSAYISGSFSYDFNTVLTYTNLTIPILIISGAKDVATDPKAANNALAKAKNGTVIVFENSGHIPFWEETKKFNGAVRQFVFDVNK</sequence>
<dbReference type="Proteomes" id="UP000789508">
    <property type="component" value="Unassembled WGS sequence"/>
</dbReference>
<dbReference type="OrthoDB" id="408373at2759"/>
<protein>
    <submittedName>
        <fullName evidence="3">13864_t:CDS:1</fullName>
    </submittedName>
</protein>
<feature type="non-terminal residue" evidence="3">
    <location>
        <position position="212"/>
    </location>
</feature>
<keyword evidence="4" id="KW-1185">Reference proteome</keyword>
<evidence type="ECO:0000313" key="4">
    <source>
        <dbReference type="Proteomes" id="UP000789508"/>
    </source>
</evidence>
<evidence type="ECO:0000259" key="2">
    <source>
        <dbReference type="Pfam" id="PF00561"/>
    </source>
</evidence>
<comment type="caution">
    <text evidence="3">The sequence shown here is derived from an EMBL/GenBank/DDBJ whole genome shotgun (WGS) entry which is preliminary data.</text>
</comment>
<name>A0A9N9H219_9GLOM</name>
<keyword evidence="1" id="KW-0378">Hydrolase</keyword>
<dbReference type="EMBL" id="CAJVPS010008424">
    <property type="protein sequence ID" value="CAG8643035.1"/>
    <property type="molecule type" value="Genomic_DNA"/>
</dbReference>
<evidence type="ECO:0000313" key="3">
    <source>
        <dbReference type="EMBL" id="CAG8643035.1"/>
    </source>
</evidence>
<evidence type="ECO:0000256" key="1">
    <source>
        <dbReference type="ARBA" id="ARBA00022801"/>
    </source>
</evidence>
<dbReference type="AlphaFoldDB" id="A0A9N9H219"/>
<dbReference type="InterPro" id="IPR000073">
    <property type="entry name" value="AB_hydrolase_1"/>
</dbReference>
<dbReference type="InterPro" id="IPR029058">
    <property type="entry name" value="AB_hydrolase_fold"/>
</dbReference>
<dbReference type="GO" id="GO:0016020">
    <property type="term" value="C:membrane"/>
    <property type="evidence" value="ECO:0007669"/>
    <property type="project" value="TreeGrafter"/>
</dbReference>
<dbReference type="PANTHER" id="PTHR43798">
    <property type="entry name" value="MONOACYLGLYCEROL LIPASE"/>
    <property type="match status" value="1"/>
</dbReference>
<proteinExistence type="predicted"/>
<gene>
    <name evidence="3" type="ORF">ALEPTO_LOCUS9777</name>
</gene>
<reference evidence="3" key="1">
    <citation type="submission" date="2021-06" db="EMBL/GenBank/DDBJ databases">
        <authorList>
            <person name="Kallberg Y."/>
            <person name="Tangrot J."/>
            <person name="Rosling A."/>
        </authorList>
    </citation>
    <scope>NUCLEOTIDE SEQUENCE</scope>
    <source>
        <strain evidence="3">FL130A</strain>
    </source>
</reference>
<dbReference type="GO" id="GO:0016787">
    <property type="term" value="F:hydrolase activity"/>
    <property type="evidence" value="ECO:0007669"/>
    <property type="project" value="UniProtKB-KW"/>
</dbReference>
<dbReference type="Gene3D" id="3.40.50.1820">
    <property type="entry name" value="alpha/beta hydrolase"/>
    <property type="match status" value="1"/>
</dbReference>
<accession>A0A9N9H219</accession>